<accession>A0ABW4ENG5</accession>
<evidence type="ECO:0000313" key="3">
    <source>
        <dbReference type="Proteomes" id="UP001597186"/>
    </source>
</evidence>
<name>A0ABW4ENG5_9RHOB</name>
<dbReference type="RefSeq" id="WP_379918530.1">
    <property type="nucleotide sequence ID" value="NZ_JBHUDD010000157.1"/>
</dbReference>
<keyword evidence="3" id="KW-1185">Reference proteome</keyword>
<feature type="region of interest" description="Disordered" evidence="1">
    <location>
        <begin position="159"/>
        <end position="189"/>
    </location>
</feature>
<comment type="caution">
    <text evidence="2">The sequence shown here is derived from an EMBL/GenBank/DDBJ whole genome shotgun (WGS) entry which is preliminary data.</text>
</comment>
<gene>
    <name evidence="2" type="ORF">ACFTOW_18555</name>
</gene>
<organism evidence="2 3">
    <name type="scientific">Lacimonas salitolerans</name>
    <dbReference type="NCBI Taxonomy" id="1323750"/>
    <lineage>
        <taxon>Bacteria</taxon>
        <taxon>Pseudomonadati</taxon>
        <taxon>Pseudomonadota</taxon>
        <taxon>Alphaproteobacteria</taxon>
        <taxon>Rhodobacterales</taxon>
        <taxon>Paracoccaceae</taxon>
        <taxon>Lacimonas</taxon>
    </lineage>
</organism>
<evidence type="ECO:0000256" key="1">
    <source>
        <dbReference type="SAM" id="MobiDB-lite"/>
    </source>
</evidence>
<dbReference type="Proteomes" id="UP001597186">
    <property type="component" value="Unassembled WGS sequence"/>
</dbReference>
<proteinExistence type="predicted"/>
<reference evidence="3" key="1">
    <citation type="journal article" date="2019" name="Int. J. Syst. Evol. Microbiol.">
        <title>The Global Catalogue of Microorganisms (GCM) 10K type strain sequencing project: providing services to taxonomists for standard genome sequencing and annotation.</title>
        <authorList>
            <consortium name="The Broad Institute Genomics Platform"/>
            <consortium name="The Broad Institute Genome Sequencing Center for Infectious Disease"/>
            <person name="Wu L."/>
            <person name="Ma J."/>
        </authorList>
    </citation>
    <scope>NUCLEOTIDE SEQUENCE [LARGE SCALE GENOMIC DNA]</scope>
    <source>
        <strain evidence="3">CGMCC 1.12477</strain>
    </source>
</reference>
<sequence length="189" mass="20940">MQNSKQASGVFVLPKFTLELSAEAIRLLFDLHGQPCVIGDVTPSSRNLDPQMAALHGLAARLSKPPIVTTIVVPREHVLYKTLHVDRVVELSEHQIVDYICGVTQLTKDAICVDWVVAGSAVHIAAIEKLTLLEAGEFAKRHGFVTDVFTSHALTGQFPRQPVFNDPSTPKRPSFMPRQQHPRQYQDGQ</sequence>
<protein>
    <submittedName>
        <fullName evidence="2">Uncharacterized protein</fullName>
    </submittedName>
</protein>
<evidence type="ECO:0000313" key="2">
    <source>
        <dbReference type="EMBL" id="MFD1511388.1"/>
    </source>
</evidence>
<dbReference type="EMBL" id="JBHUDD010000157">
    <property type="protein sequence ID" value="MFD1511388.1"/>
    <property type="molecule type" value="Genomic_DNA"/>
</dbReference>